<proteinExistence type="predicted"/>
<sequence>MNATTGNDTTQIDHMTPLEVYFYLVNGTLGSLFNAVVLFIALRHADTHDKPRQIVVINMTFADLITCLVYMITRPYLNQMPEQFCYPYYVIIFTSQMCSCLKLFWLNFDKLIYIKFPLHYYTMVSRKRVLVLMTISWISITSLACLLYFFMKIFEPCSAVLLPAFLYLVICLMYIIIILASFAISAVIYCIARNSRRAEPQAGSKMFQRLFFVFSSTIWTCVTCLPYRLLYLTYLSFAEAKVPGTRMNTVLVYLITAFFPIVVVGIVINPWITILTQRMYRECLLLYFRKIGSVFGIHNVTSCAYQSTKTRRQSRPSIATQRSSAAFSECKRLNEIADV</sequence>
<evidence type="ECO:0000313" key="2">
    <source>
        <dbReference type="WBParaSite" id="JU765_v2.g16409.t1"/>
    </source>
</evidence>
<organism evidence="1 2">
    <name type="scientific">Panagrolaimus sp. JU765</name>
    <dbReference type="NCBI Taxonomy" id="591449"/>
    <lineage>
        <taxon>Eukaryota</taxon>
        <taxon>Metazoa</taxon>
        <taxon>Ecdysozoa</taxon>
        <taxon>Nematoda</taxon>
        <taxon>Chromadorea</taxon>
        <taxon>Rhabditida</taxon>
        <taxon>Tylenchina</taxon>
        <taxon>Panagrolaimomorpha</taxon>
        <taxon>Panagrolaimoidea</taxon>
        <taxon>Panagrolaimidae</taxon>
        <taxon>Panagrolaimus</taxon>
    </lineage>
</organism>
<name>A0AC34QHE4_9BILA</name>
<dbReference type="WBParaSite" id="JU765_v2.g16409.t1">
    <property type="protein sequence ID" value="JU765_v2.g16409.t1"/>
    <property type="gene ID" value="JU765_v2.g16409"/>
</dbReference>
<evidence type="ECO:0000313" key="1">
    <source>
        <dbReference type="Proteomes" id="UP000887576"/>
    </source>
</evidence>
<dbReference type="Proteomes" id="UP000887576">
    <property type="component" value="Unplaced"/>
</dbReference>
<reference evidence="2" key="1">
    <citation type="submission" date="2022-11" db="UniProtKB">
        <authorList>
            <consortium name="WormBaseParasite"/>
        </authorList>
    </citation>
    <scope>IDENTIFICATION</scope>
</reference>
<accession>A0AC34QHE4</accession>
<protein>
    <submittedName>
        <fullName evidence="2">G-protein coupled receptors family 1 profile domain-containing protein</fullName>
    </submittedName>
</protein>